<dbReference type="InterPro" id="IPR006338">
    <property type="entry name" value="Thioredoxin/glutathione_Rdtase"/>
</dbReference>
<evidence type="ECO:0000256" key="9">
    <source>
        <dbReference type="ARBA" id="ARBA00022982"/>
    </source>
</evidence>
<evidence type="ECO:0000259" key="19">
    <source>
        <dbReference type="Pfam" id="PF07992"/>
    </source>
</evidence>
<dbReference type="Gene3D" id="3.40.30.10">
    <property type="entry name" value="Glutaredoxin"/>
    <property type="match status" value="1"/>
</dbReference>
<feature type="binding site" evidence="14">
    <location>
        <position position="427"/>
    </location>
    <ligand>
        <name>NAD(+)</name>
        <dbReference type="ChEBI" id="CHEBI:57540"/>
    </ligand>
</feature>
<comment type="similarity">
    <text evidence="2 16">Belongs to the class-I pyridine nucleotide-disulfide oxidoreductase family.</text>
</comment>
<evidence type="ECO:0000256" key="12">
    <source>
        <dbReference type="ARBA" id="ARBA00023284"/>
    </source>
</evidence>
<dbReference type="NCBIfam" id="TIGR01438">
    <property type="entry name" value="TGR"/>
    <property type="match status" value="1"/>
</dbReference>
<evidence type="ECO:0000256" key="3">
    <source>
        <dbReference type="ARBA" id="ARBA00012610"/>
    </source>
</evidence>
<evidence type="ECO:0000256" key="4">
    <source>
        <dbReference type="ARBA" id="ARBA00022448"/>
    </source>
</evidence>
<dbReference type="Pfam" id="PF07992">
    <property type="entry name" value="Pyr_redox_2"/>
    <property type="match status" value="1"/>
</dbReference>
<feature type="binding site" evidence="14">
    <location>
        <position position="263"/>
    </location>
    <ligand>
        <name>FAD</name>
        <dbReference type="ChEBI" id="CHEBI:57692"/>
    </ligand>
</feature>
<dbReference type="PANTHER" id="PTHR42737">
    <property type="entry name" value="GLUTATHIONE REDUCTASE"/>
    <property type="match status" value="1"/>
</dbReference>
<evidence type="ECO:0000256" key="5">
    <source>
        <dbReference type="ARBA" id="ARBA00022630"/>
    </source>
</evidence>
<dbReference type="EC" id="1.8.1.9" evidence="3"/>
<dbReference type="GO" id="GO:0050660">
    <property type="term" value="F:flavin adenine dinucleotide binding"/>
    <property type="evidence" value="ECO:0007669"/>
    <property type="project" value="InterPro"/>
</dbReference>
<feature type="domain" description="Glutaredoxin" evidence="17">
    <location>
        <begin position="55"/>
        <end position="117"/>
    </location>
</feature>
<dbReference type="OrthoDB" id="5956163at2759"/>
<comment type="caution">
    <text evidence="20">The sequence shown here is derived from an EMBL/GenBank/DDBJ whole genome shotgun (WGS) entry which is preliminary data.</text>
</comment>
<dbReference type="InterPro" id="IPR023753">
    <property type="entry name" value="FAD/NAD-binding_dom"/>
</dbReference>
<feature type="domain" description="Pyridine nucleotide-disulphide oxidoreductase dimerisation" evidence="18">
    <location>
        <begin position="504"/>
        <end position="612"/>
    </location>
</feature>
<dbReference type="InterPro" id="IPR046952">
    <property type="entry name" value="GSHR/TRXR-like"/>
</dbReference>
<keyword evidence="21" id="KW-1185">Reference proteome</keyword>
<dbReference type="FunFam" id="3.30.390.30:FF:000004">
    <property type="entry name" value="Thioredoxin reductase 1, cytoplasmic"/>
    <property type="match status" value="1"/>
</dbReference>
<evidence type="ECO:0000256" key="11">
    <source>
        <dbReference type="ARBA" id="ARBA00023157"/>
    </source>
</evidence>
<dbReference type="PIRSF" id="PIRSF000350">
    <property type="entry name" value="Mercury_reductase_MerA"/>
    <property type="match status" value="1"/>
</dbReference>
<keyword evidence="7" id="KW-0521">NADP</keyword>
<evidence type="ECO:0000256" key="6">
    <source>
        <dbReference type="ARBA" id="ARBA00022827"/>
    </source>
</evidence>
<feature type="binding site" evidence="14">
    <location>
        <begin position="328"/>
        <end position="335"/>
    </location>
    <ligand>
        <name>NAD(+)</name>
        <dbReference type="ChEBI" id="CHEBI:57540"/>
    </ligand>
</feature>
<dbReference type="PROSITE" id="PS51354">
    <property type="entry name" value="GLUTAREDOXIN_2"/>
    <property type="match status" value="1"/>
</dbReference>
<evidence type="ECO:0000259" key="17">
    <source>
        <dbReference type="Pfam" id="PF00462"/>
    </source>
</evidence>
<dbReference type="InterPro" id="IPR002109">
    <property type="entry name" value="Glutaredoxin"/>
</dbReference>
<feature type="active site" description="Proton acceptor" evidence="13">
    <location>
        <position position="606"/>
    </location>
</feature>
<dbReference type="PRINTS" id="PR00411">
    <property type="entry name" value="PNDRDTASEI"/>
</dbReference>
<evidence type="ECO:0000256" key="2">
    <source>
        <dbReference type="ARBA" id="ARBA00007532"/>
    </source>
</evidence>
<dbReference type="GO" id="GO:0005739">
    <property type="term" value="C:mitochondrion"/>
    <property type="evidence" value="ECO:0007669"/>
    <property type="project" value="TreeGrafter"/>
</dbReference>
<keyword evidence="8" id="KW-0712">Selenocysteine</keyword>
<evidence type="ECO:0000313" key="21">
    <source>
        <dbReference type="Proteomes" id="UP000308267"/>
    </source>
</evidence>
<dbReference type="Pfam" id="PF00462">
    <property type="entry name" value="Glutaredoxin"/>
    <property type="match status" value="1"/>
</dbReference>
<dbReference type="NCBIfam" id="TIGR02180">
    <property type="entry name" value="GRX_euk"/>
    <property type="match status" value="1"/>
</dbReference>
<dbReference type="InterPro" id="IPR012999">
    <property type="entry name" value="Pyr_OxRdtase_I_AS"/>
</dbReference>
<dbReference type="InterPro" id="IPR011899">
    <property type="entry name" value="Glutaredoxin_euk/vir"/>
</dbReference>
<evidence type="ECO:0000256" key="7">
    <source>
        <dbReference type="ARBA" id="ARBA00022857"/>
    </source>
</evidence>
<evidence type="ECO:0000256" key="1">
    <source>
        <dbReference type="ARBA" id="ARBA00002549"/>
    </source>
</evidence>
<keyword evidence="10 16" id="KW-0560">Oxidoreductase</keyword>
<feature type="binding site" evidence="14">
    <location>
        <position position="468"/>
    </location>
    <ligand>
        <name>FAD</name>
        <dbReference type="ChEBI" id="CHEBI:57692"/>
    </ligand>
</feature>
<dbReference type="STRING" id="147828.A0A4S2LQK7"/>
<evidence type="ECO:0000256" key="13">
    <source>
        <dbReference type="PIRSR" id="PIRSR000350-2"/>
    </source>
</evidence>
<dbReference type="InterPro" id="IPR001100">
    <property type="entry name" value="Pyr_nuc-diS_OxRdtase"/>
</dbReference>
<dbReference type="SUPFAM" id="SSF52833">
    <property type="entry name" value="Thioredoxin-like"/>
    <property type="match status" value="1"/>
</dbReference>
<keyword evidence="12 16" id="KW-0676">Redox-active center</keyword>
<keyword evidence="4" id="KW-0813">Transport</keyword>
<dbReference type="AlphaFoldDB" id="A0A4S2LQK7"/>
<keyword evidence="6 14" id="KW-0274">FAD</keyword>
<keyword evidence="9" id="KW-0249">Electron transport</keyword>
<dbReference type="InterPro" id="IPR016156">
    <property type="entry name" value="FAD/NAD-linked_Rdtase_dimer_sf"/>
</dbReference>
<evidence type="ECO:0000256" key="15">
    <source>
        <dbReference type="PIRSR" id="PIRSR000350-4"/>
    </source>
</evidence>
<evidence type="ECO:0000256" key="10">
    <source>
        <dbReference type="ARBA" id="ARBA00023002"/>
    </source>
</evidence>
<dbReference type="EMBL" id="SJOL01006469">
    <property type="protein sequence ID" value="TGZ66025.1"/>
    <property type="molecule type" value="Genomic_DNA"/>
</dbReference>
<proteinExistence type="inferred from homology"/>
<dbReference type="InterPro" id="IPR011767">
    <property type="entry name" value="GLR_AS"/>
</dbReference>
<dbReference type="Proteomes" id="UP000308267">
    <property type="component" value="Unassembled WGS sequence"/>
</dbReference>
<evidence type="ECO:0000259" key="18">
    <source>
        <dbReference type="Pfam" id="PF02852"/>
    </source>
</evidence>
<evidence type="ECO:0000256" key="14">
    <source>
        <dbReference type="PIRSR" id="PIRSR000350-3"/>
    </source>
</evidence>
<dbReference type="Gene3D" id="3.30.390.30">
    <property type="match status" value="1"/>
</dbReference>
<evidence type="ECO:0000313" key="20">
    <source>
        <dbReference type="EMBL" id="TGZ66025.1"/>
    </source>
</evidence>
<dbReference type="SUPFAM" id="SSF55424">
    <property type="entry name" value="FAD/NAD-linked reductases, dimerisation (C-terminal) domain"/>
    <property type="match status" value="1"/>
</dbReference>
<gene>
    <name evidence="20" type="ORF">CRM22_005564</name>
</gene>
<accession>A0A4S2LQK7</accession>
<comment type="cofactor">
    <cofactor evidence="14">
        <name>FAD</name>
        <dbReference type="ChEBI" id="CHEBI:57692"/>
    </cofactor>
    <text evidence="14">Binds 1 FAD per subunit.</text>
</comment>
<dbReference type="GO" id="GO:0005829">
    <property type="term" value="C:cytosol"/>
    <property type="evidence" value="ECO:0007669"/>
    <property type="project" value="TreeGrafter"/>
</dbReference>
<dbReference type="InterPro" id="IPR036188">
    <property type="entry name" value="FAD/NAD-bd_sf"/>
</dbReference>
<keyword evidence="11" id="KW-1015">Disulfide bond</keyword>
<reference evidence="20 21" key="1">
    <citation type="journal article" date="2019" name="BMC Genomics">
        <title>New insights from Opisthorchis felineus genome: update on genomics of the epidemiologically important liver flukes.</title>
        <authorList>
            <person name="Ershov N.I."/>
            <person name="Mordvinov V.A."/>
            <person name="Prokhortchouk E.B."/>
            <person name="Pakharukova M.Y."/>
            <person name="Gunbin K.V."/>
            <person name="Ustyantsev K."/>
            <person name="Genaev M.A."/>
            <person name="Blinov A.G."/>
            <person name="Mazur A."/>
            <person name="Boulygina E."/>
            <person name="Tsygankova S."/>
            <person name="Khrameeva E."/>
            <person name="Chekanov N."/>
            <person name="Fan G."/>
            <person name="Xiao A."/>
            <person name="Zhang H."/>
            <person name="Xu X."/>
            <person name="Yang H."/>
            <person name="Solovyev V."/>
            <person name="Lee S.M."/>
            <person name="Liu X."/>
            <person name="Afonnikov D.A."/>
            <person name="Skryabin K.G."/>
        </authorList>
    </citation>
    <scope>NUCLEOTIDE SEQUENCE [LARGE SCALE GENOMIC DNA]</scope>
    <source>
        <strain evidence="20">AK-0245</strain>
        <tissue evidence="20">Whole organism</tissue>
    </source>
</reference>
<dbReference type="GO" id="GO:0004362">
    <property type="term" value="F:glutathione-disulfide reductase (NADPH) activity"/>
    <property type="evidence" value="ECO:0007669"/>
    <property type="project" value="TreeGrafter"/>
</dbReference>
<dbReference type="FunFam" id="3.50.50.60:FF:000190">
    <property type="entry name" value="Thioredoxin reductase"/>
    <property type="match status" value="1"/>
</dbReference>
<dbReference type="InterPro" id="IPR036249">
    <property type="entry name" value="Thioredoxin-like_sf"/>
</dbReference>
<dbReference type="SUPFAM" id="SSF51905">
    <property type="entry name" value="FAD/NAD(P)-binding domain"/>
    <property type="match status" value="1"/>
</dbReference>
<dbReference type="PANTHER" id="PTHR42737:SF8">
    <property type="entry name" value="THIOREDOXIN-DISULFIDE REDUCTASE"/>
    <property type="match status" value="1"/>
</dbReference>
<keyword evidence="5 16" id="KW-0285">Flavoprotein</keyword>
<dbReference type="CDD" id="cd03419">
    <property type="entry name" value="GRX_GRXh_1_2_like"/>
    <property type="match status" value="1"/>
</dbReference>
<keyword evidence="14" id="KW-0547">Nucleotide-binding</keyword>
<dbReference type="PROSITE" id="PS00195">
    <property type="entry name" value="GLUTAREDOXIN_1"/>
    <property type="match status" value="1"/>
</dbReference>
<dbReference type="GO" id="GO:0006749">
    <property type="term" value="P:glutathione metabolic process"/>
    <property type="evidence" value="ECO:0007669"/>
    <property type="project" value="TreeGrafter"/>
</dbReference>
<organism evidence="20 21">
    <name type="scientific">Opisthorchis felineus</name>
    <dbReference type="NCBI Taxonomy" id="147828"/>
    <lineage>
        <taxon>Eukaryota</taxon>
        <taxon>Metazoa</taxon>
        <taxon>Spiralia</taxon>
        <taxon>Lophotrochozoa</taxon>
        <taxon>Platyhelminthes</taxon>
        <taxon>Trematoda</taxon>
        <taxon>Digenea</taxon>
        <taxon>Opisthorchiida</taxon>
        <taxon>Opisthorchiata</taxon>
        <taxon>Opisthorchiidae</taxon>
        <taxon>Opisthorchis</taxon>
    </lineage>
</organism>
<dbReference type="GO" id="GO:0045454">
    <property type="term" value="P:cell redox homeostasis"/>
    <property type="evidence" value="ECO:0007669"/>
    <property type="project" value="InterPro"/>
</dbReference>
<dbReference type="Pfam" id="PF02852">
    <property type="entry name" value="Pyr_redox_dim"/>
    <property type="match status" value="1"/>
</dbReference>
<feature type="binding site" evidence="14">
    <location>
        <position position="198"/>
    </location>
    <ligand>
        <name>FAD</name>
        <dbReference type="ChEBI" id="CHEBI:57692"/>
    </ligand>
</feature>
<evidence type="ECO:0000256" key="8">
    <source>
        <dbReference type="ARBA" id="ARBA00022933"/>
    </source>
</evidence>
<dbReference type="InterPro" id="IPR004099">
    <property type="entry name" value="Pyr_nucl-diS_OxRdtase_dimer"/>
</dbReference>
<dbReference type="PROSITE" id="PS00076">
    <property type="entry name" value="PYRIDINE_REDOX_1"/>
    <property type="match status" value="1"/>
</dbReference>
<comment type="function">
    <text evidence="1">Has a glutathione-disulfide oxidoreductase activity in the presence of NADPH and glutathione reductase. Reduces low molecular weight disulfides and proteins.</text>
</comment>
<dbReference type="GO" id="GO:0004791">
    <property type="term" value="F:thioredoxin-disulfide reductase (NADPH) activity"/>
    <property type="evidence" value="ECO:0007669"/>
    <property type="project" value="UniProtKB-EC"/>
</dbReference>
<evidence type="ECO:0000256" key="16">
    <source>
        <dbReference type="RuleBase" id="RU003691"/>
    </source>
</evidence>
<protein>
    <recommendedName>
        <fullName evidence="3">thioredoxin-disulfide reductase (NADPH)</fullName>
        <ecNumber evidence="3">1.8.1.9</ecNumber>
    </recommendedName>
</protein>
<dbReference type="PRINTS" id="PR00368">
    <property type="entry name" value="FADPNR"/>
</dbReference>
<name>A0A4S2LQK7_OPIFE</name>
<keyword evidence="14" id="KW-0520">NAD</keyword>
<feature type="domain" description="FAD/NAD(P)-binding" evidence="19">
    <location>
        <begin position="143"/>
        <end position="484"/>
    </location>
</feature>
<sequence>MRPLRSLLIAGRQFCKYCVPVFLDTHKRNHGRCAMPPIPQNTEKWLQKTIDSAAIILFSKSRCPYCHRVKELLKENKIKHATIELDQRPDGSTIQKALSEKSGIHTVPQLFVRGVCIGDSSKVGKLHEDNKLLETVQLNKYDYDLVVIGGGSGGLAASKEAAKFGAKTAVLDFVKPTPKNTVWGLGGTCVNVGCIPKKLMHQAAILGYSLDDSEKFGWDVKKNEVKHDWGKMVEGIQNHIHSLNWGYRVVLRENAVDYLNAHGEIMDAHTIKITKKNGETSTITTNKMILAMGERPRYPDIPGDKEYGITSDDLFSLPHNPGKTLVVGASYVALECAGFLTSFGYDTTVMVRSILLRGFDQQMAEMIGEYMQKHGTKFIRPCVPTSINQVEPADLEKGKTGRYRVTAKYSDGKPFSEEYNTIIFAIGRDPCVNLETMKRLGIKLDKANRIICEDDEQTSLDNIYAIGDINAGKPQLTPVAIQAGRYLARRLFAGSTELTDYVNVATTVFTPIEYGAIGLSEEDAIAKYGKDNITVYHSHFNPLEWALPHRDDNVCYAKLVCNKAANEQVLGFHVLGPNAGEITQGYAVAMKIGVTKADFDATIGIHPTCTEVSPKVVADTLHNDILNMILGDSGEFVFLTPKTYGARFNSLSLQLSFQIFTTMHVTKESGATPKVTGC</sequence>
<dbReference type="Gene3D" id="3.50.50.60">
    <property type="entry name" value="FAD/NAD(P)-binding domain"/>
    <property type="match status" value="2"/>
</dbReference>
<dbReference type="GO" id="GO:0034599">
    <property type="term" value="P:cellular response to oxidative stress"/>
    <property type="evidence" value="ECO:0007669"/>
    <property type="project" value="TreeGrafter"/>
</dbReference>
<feature type="disulfide bond" description="Redox-active" evidence="15">
    <location>
        <begin position="189"/>
        <end position="194"/>
    </location>
</feature>